<dbReference type="Proteomes" id="UP000030764">
    <property type="component" value="Unassembled WGS sequence"/>
</dbReference>
<gene>
    <name evidence="1" type="ORF">M513_01182</name>
    <name evidence="2" type="ORF">M514_01182</name>
</gene>
<reference evidence="1 3" key="1">
    <citation type="journal article" date="2014" name="Nat. Genet.">
        <title>Genome and transcriptome of the porcine whipworm Trichuris suis.</title>
        <authorList>
            <person name="Jex A.R."/>
            <person name="Nejsum P."/>
            <person name="Schwarz E.M."/>
            <person name="Hu L."/>
            <person name="Young N.D."/>
            <person name="Hall R.S."/>
            <person name="Korhonen P.K."/>
            <person name="Liao S."/>
            <person name="Thamsborg S."/>
            <person name="Xia J."/>
            <person name="Xu P."/>
            <person name="Wang S."/>
            <person name="Scheerlinck J.P."/>
            <person name="Hofmann A."/>
            <person name="Sternberg P.W."/>
            <person name="Wang J."/>
            <person name="Gasser R.B."/>
        </authorList>
    </citation>
    <scope>NUCLEOTIDE SEQUENCE [LARGE SCALE GENOMIC DNA]</scope>
    <source>
        <strain evidence="2">DCEP-RM93F</strain>
        <strain evidence="1">DCEP-RM93M</strain>
    </source>
</reference>
<dbReference type="AlphaFoldDB" id="A0A085ML53"/>
<dbReference type="PANTHER" id="PTHR41161:SF1">
    <property type="entry name" value="PROTEIN NCBP2AS2"/>
    <property type="match status" value="1"/>
</dbReference>
<proteinExistence type="predicted"/>
<name>A0A085ML53_9BILA</name>
<accession>A0A085ML53</accession>
<dbReference type="PANTHER" id="PTHR41161">
    <property type="entry name" value="PROTEIN NCBP2AS2"/>
    <property type="match status" value="1"/>
</dbReference>
<dbReference type="EMBL" id="KL367485">
    <property type="protein sequence ID" value="KFD70869.1"/>
    <property type="molecule type" value="Genomic_DNA"/>
</dbReference>
<keyword evidence="3" id="KW-1185">Reference proteome</keyword>
<sequence length="91" mass="10554">MVLRRLLFQLMNNEEIIRKIADSRPVRRLARLTAYIYLTVQVKVTEHSKALLQKKGSVGTIQSRLSGIKAIGDRFLSNLREEWRKSSKSLK</sequence>
<dbReference type="InterPro" id="IPR042407">
    <property type="entry name" value="NCBP2-AS2"/>
</dbReference>
<evidence type="ECO:0000313" key="2">
    <source>
        <dbReference type="EMBL" id="KFD70869.1"/>
    </source>
</evidence>
<dbReference type="Proteomes" id="UP000030758">
    <property type="component" value="Unassembled WGS sequence"/>
</dbReference>
<evidence type="ECO:0000313" key="3">
    <source>
        <dbReference type="Proteomes" id="UP000030764"/>
    </source>
</evidence>
<evidence type="ECO:0000313" key="1">
    <source>
        <dbReference type="EMBL" id="KFD57949.1"/>
    </source>
</evidence>
<organism evidence="1 3">
    <name type="scientific">Trichuris suis</name>
    <name type="common">pig whipworm</name>
    <dbReference type="NCBI Taxonomy" id="68888"/>
    <lineage>
        <taxon>Eukaryota</taxon>
        <taxon>Metazoa</taxon>
        <taxon>Ecdysozoa</taxon>
        <taxon>Nematoda</taxon>
        <taxon>Enoplea</taxon>
        <taxon>Dorylaimia</taxon>
        <taxon>Trichinellida</taxon>
        <taxon>Trichuridae</taxon>
        <taxon>Trichuris</taxon>
    </lineage>
</organism>
<dbReference type="EMBL" id="KL363186">
    <property type="protein sequence ID" value="KFD57949.1"/>
    <property type="molecule type" value="Genomic_DNA"/>
</dbReference>
<protein>
    <submittedName>
        <fullName evidence="1">Uncharacterized protein</fullName>
    </submittedName>
</protein>